<evidence type="ECO:0000313" key="2">
    <source>
        <dbReference type="EMBL" id="AAR33956.1"/>
    </source>
</evidence>
<gene>
    <name evidence="2" type="ordered locus">GSU0625</name>
</gene>
<dbReference type="HOGENOM" id="CLU_098264_0_0_7"/>
<dbReference type="PATRIC" id="fig|243231.5.peg.623"/>
<dbReference type="Proteomes" id="UP000000577">
    <property type="component" value="Chromosome"/>
</dbReference>
<keyword evidence="3" id="KW-1185">Reference proteome</keyword>
<dbReference type="KEGG" id="gsu:GSU0625"/>
<name>Q74FI3_GEOSL</name>
<dbReference type="GO" id="GO:0003700">
    <property type="term" value="F:DNA-binding transcription factor activity"/>
    <property type="evidence" value="ECO:0007669"/>
    <property type="project" value="InterPro"/>
</dbReference>
<sequence length="212" mass="23891">MNELREKDESYRSFLLLSAISSEEPLSQREIARQVGIALGLVNSYLKHLVDKGFVRIKSFPRNRYAYLLTPRGLAEKSRLAYEHLSSFTTLFRVARQDYLALFRALKTQGVGRVAFCGVDEVAEIAYLSLREVGLELALVMDQATDGREFFGKPVVSIPHGLLAGNHHIVITTFKRREALREELLQRGVASELLHQAGEPAGETQSIREEHP</sequence>
<evidence type="ECO:0000259" key="1">
    <source>
        <dbReference type="SMART" id="SM00347"/>
    </source>
</evidence>
<organism evidence="2 3">
    <name type="scientific">Geobacter sulfurreducens (strain ATCC 51573 / DSM 12127 / PCA)</name>
    <dbReference type="NCBI Taxonomy" id="243231"/>
    <lineage>
        <taxon>Bacteria</taxon>
        <taxon>Pseudomonadati</taxon>
        <taxon>Thermodesulfobacteriota</taxon>
        <taxon>Desulfuromonadia</taxon>
        <taxon>Geobacterales</taxon>
        <taxon>Geobacteraceae</taxon>
        <taxon>Geobacter</taxon>
    </lineage>
</organism>
<evidence type="ECO:0000313" key="3">
    <source>
        <dbReference type="Proteomes" id="UP000000577"/>
    </source>
</evidence>
<dbReference type="InParanoid" id="Q74FI3"/>
<dbReference type="STRING" id="243231.GSU0625"/>
<dbReference type="SUPFAM" id="SSF46785">
    <property type="entry name" value="Winged helix' DNA-binding domain"/>
    <property type="match status" value="1"/>
</dbReference>
<dbReference type="RefSeq" id="WP_010941288.1">
    <property type="nucleotide sequence ID" value="NC_002939.5"/>
</dbReference>
<dbReference type="EnsemblBacteria" id="AAR33956">
    <property type="protein sequence ID" value="AAR33956"/>
    <property type="gene ID" value="GSU0625"/>
</dbReference>
<reference evidence="2 3" key="1">
    <citation type="journal article" date="2003" name="Science">
        <title>Genome of Geobacter sulfurreducens: metal reduction in subsurface environments.</title>
        <authorList>
            <person name="Methe B.A."/>
            <person name="Nelson K.E."/>
            <person name="Eisen J.A."/>
            <person name="Paulsen I.T."/>
            <person name="Nelson W."/>
            <person name="Heidelberg J.F."/>
            <person name="Wu D."/>
            <person name="Wu M."/>
            <person name="Ward N."/>
            <person name="Beanan M.J."/>
            <person name="Dodson R.J."/>
            <person name="Madupu R."/>
            <person name="Brinkac L.M."/>
            <person name="Daugherty S.C."/>
            <person name="DeBoy R.T."/>
            <person name="Durkin A.S."/>
            <person name="Gwinn M."/>
            <person name="Kolonay J.F."/>
            <person name="Sullivan S.A."/>
            <person name="Haft D.H."/>
            <person name="Selengut J."/>
            <person name="Davidsen T.M."/>
            <person name="Zafar N."/>
            <person name="White O."/>
            <person name="Tran B."/>
            <person name="Romero C."/>
            <person name="Forberger H.A."/>
            <person name="Weidman J."/>
            <person name="Khouri H."/>
            <person name="Feldblyum T.V."/>
            <person name="Utterback T.R."/>
            <person name="Van Aken S.E."/>
            <person name="Lovley D.R."/>
            <person name="Fraser C.M."/>
        </authorList>
    </citation>
    <scope>NUCLEOTIDE SEQUENCE [LARGE SCALE GENOMIC DNA]</scope>
    <source>
        <strain evidence="3">ATCC 51573 / DSM 12127 / PCA</strain>
    </source>
</reference>
<protein>
    <submittedName>
        <fullName evidence="2">Helix-turn-helix transcriptional regulator, putative</fullName>
    </submittedName>
</protein>
<dbReference type="AlphaFoldDB" id="Q74FI3"/>
<reference evidence="2 3" key="2">
    <citation type="journal article" date="2012" name="BMC Genomics">
        <title>Comparative genomic analysis of Geobacter sulfurreducens KN400, a strain with enhanced capacity for extracellular electron transfer and electricity production.</title>
        <authorList>
            <person name="Butler J.E."/>
            <person name="Young N.D."/>
            <person name="Aklujkar M."/>
            <person name="Lovley D.R."/>
        </authorList>
    </citation>
    <scope>NUCLEOTIDE SEQUENCE [LARGE SCALE GENOMIC DNA]</scope>
    <source>
        <strain evidence="3">ATCC 51573 / DSM 12127 / PCA</strain>
    </source>
</reference>
<dbReference type="OrthoDB" id="8537236at2"/>
<dbReference type="Pfam" id="PF13412">
    <property type="entry name" value="HTH_24"/>
    <property type="match status" value="1"/>
</dbReference>
<dbReference type="SMART" id="SM00347">
    <property type="entry name" value="HTH_MARR"/>
    <property type="match status" value="1"/>
</dbReference>
<proteinExistence type="predicted"/>
<dbReference type="EMBL" id="AE017180">
    <property type="protein sequence ID" value="AAR33956.1"/>
    <property type="molecule type" value="Genomic_DNA"/>
</dbReference>
<dbReference type="InterPro" id="IPR000835">
    <property type="entry name" value="HTH_MarR-typ"/>
</dbReference>
<dbReference type="eggNOG" id="COG1497">
    <property type="taxonomic scope" value="Bacteria"/>
</dbReference>
<feature type="domain" description="HTH marR-type" evidence="1">
    <location>
        <begin position="2"/>
        <end position="100"/>
    </location>
</feature>
<dbReference type="Gene3D" id="1.10.10.10">
    <property type="entry name" value="Winged helix-like DNA-binding domain superfamily/Winged helix DNA-binding domain"/>
    <property type="match status" value="1"/>
</dbReference>
<accession>Q74FI3</accession>
<dbReference type="InterPro" id="IPR036390">
    <property type="entry name" value="WH_DNA-bd_sf"/>
</dbReference>
<dbReference type="InterPro" id="IPR036388">
    <property type="entry name" value="WH-like_DNA-bd_sf"/>
</dbReference>